<reference evidence="6" key="1">
    <citation type="submission" date="2013-03" db="EMBL/GenBank/DDBJ databases">
        <title>The Genome Sequence of Anopheles christyi ACHKN1017.</title>
        <authorList>
            <consortium name="The Broad Institute Genomics Platform"/>
            <person name="Neafsey D.E."/>
            <person name="Besansky N."/>
            <person name="Walker B."/>
            <person name="Young S.K."/>
            <person name="Zeng Q."/>
            <person name="Gargeya S."/>
            <person name="Fitzgerald M."/>
            <person name="Haas B."/>
            <person name="Abouelleil A."/>
            <person name="Allen A.W."/>
            <person name="Alvarado L."/>
            <person name="Arachchi H.M."/>
            <person name="Berlin A.M."/>
            <person name="Chapman S.B."/>
            <person name="Gainer-Dewar J."/>
            <person name="Goldberg J."/>
            <person name="Griggs A."/>
            <person name="Gujja S."/>
            <person name="Hansen M."/>
            <person name="Howarth C."/>
            <person name="Imamovic A."/>
            <person name="Ireland A."/>
            <person name="Larimer J."/>
            <person name="McCowan C."/>
            <person name="Murphy C."/>
            <person name="Pearson M."/>
            <person name="Poon T.W."/>
            <person name="Priest M."/>
            <person name="Roberts A."/>
            <person name="Saif S."/>
            <person name="Shea T."/>
            <person name="Sisk P."/>
            <person name="Sykes S."/>
            <person name="Wortman J."/>
            <person name="Nusbaum C."/>
            <person name="Birren B."/>
        </authorList>
    </citation>
    <scope>NUCLEOTIDE SEQUENCE [LARGE SCALE GENOMIC DNA]</scope>
    <source>
        <strain evidence="6">ACHKN1017</strain>
    </source>
</reference>
<dbReference type="VEuPathDB" id="VectorBase:ACHR009799"/>
<dbReference type="Gene3D" id="1.10.8.10">
    <property type="entry name" value="DNA helicase RuvA subunit, C-terminal domain"/>
    <property type="match status" value="3"/>
</dbReference>
<protein>
    <recommendedName>
        <fullName evidence="7">UBA domain-containing protein</fullName>
    </recommendedName>
</protein>
<dbReference type="PANTHER" id="PTHR12948:SF3">
    <property type="entry name" value="NEDD8 ULTIMATE BUSTER 1"/>
    <property type="match status" value="1"/>
</dbReference>
<dbReference type="Pfam" id="PF00627">
    <property type="entry name" value="UBA"/>
    <property type="match status" value="2"/>
</dbReference>
<dbReference type="EnsemblMetazoa" id="ACHR009799-RA">
    <property type="protein sequence ID" value="ACHR009799-PA"/>
    <property type="gene ID" value="ACHR009799"/>
</dbReference>
<feature type="domain" description="UBA" evidence="3">
    <location>
        <begin position="362"/>
        <end position="402"/>
    </location>
</feature>
<accession>A0A182KGB1</accession>
<evidence type="ECO:0008006" key="7">
    <source>
        <dbReference type="Google" id="ProtNLM"/>
    </source>
</evidence>
<dbReference type="SUPFAM" id="SSF46934">
    <property type="entry name" value="UBA-like"/>
    <property type="match status" value="3"/>
</dbReference>
<feature type="compositionally biased region" description="Low complexity" evidence="2">
    <location>
        <begin position="568"/>
        <end position="583"/>
    </location>
</feature>
<dbReference type="InterPro" id="IPR009060">
    <property type="entry name" value="UBA-like_sf"/>
</dbReference>
<reference evidence="5" key="2">
    <citation type="submission" date="2020-05" db="UniProtKB">
        <authorList>
            <consortium name="EnsemblMetazoa"/>
        </authorList>
    </citation>
    <scope>IDENTIFICATION</scope>
    <source>
        <strain evidence="5">ACHKN1017</strain>
    </source>
</reference>
<dbReference type="InterPro" id="IPR015940">
    <property type="entry name" value="UBA"/>
</dbReference>
<dbReference type="InterPro" id="IPR000626">
    <property type="entry name" value="Ubiquitin-like_dom"/>
</dbReference>
<evidence type="ECO:0000259" key="4">
    <source>
        <dbReference type="PROSITE" id="PS50053"/>
    </source>
</evidence>
<evidence type="ECO:0000313" key="6">
    <source>
        <dbReference type="Proteomes" id="UP000075881"/>
    </source>
</evidence>
<evidence type="ECO:0000256" key="2">
    <source>
        <dbReference type="SAM" id="MobiDB-lite"/>
    </source>
</evidence>
<organism evidence="5 6">
    <name type="scientific">Anopheles christyi</name>
    <dbReference type="NCBI Taxonomy" id="43041"/>
    <lineage>
        <taxon>Eukaryota</taxon>
        <taxon>Metazoa</taxon>
        <taxon>Ecdysozoa</taxon>
        <taxon>Arthropoda</taxon>
        <taxon>Hexapoda</taxon>
        <taxon>Insecta</taxon>
        <taxon>Pterygota</taxon>
        <taxon>Neoptera</taxon>
        <taxon>Endopterygota</taxon>
        <taxon>Diptera</taxon>
        <taxon>Nematocera</taxon>
        <taxon>Culicoidea</taxon>
        <taxon>Culicidae</taxon>
        <taxon>Anophelinae</taxon>
        <taxon>Anopheles</taxon>
    </lineage>
</organism>
<keyword evidence="6" id="KW-1185">Reference proteome</keyword>
<evidence type="ECO:0000259" key="3">
    <source>
        <dbReference type="PROSITE" id="PS50030"/>
    </source>
</evidence>
<feature type="region of interest" description="Disordered" evidence="2">
    <location>
        <begin position="553"/>
        <end position="592"/>
    </location>
</feature>
<dbReference type="STRING" id="43041.A0A182KGB1"/>
<evidence type="ECO:0000256" key="1">
    <source>
        <dbReference type="SAM" id="Coils"/>
    </source>
</evidence>
<dbReference type="InterPro" id="IPR039749">
    <property type="entry name" value="NUB1"/>
</dbReference>
<dbReference type="CDD" id="cd14291">
    <property type="entry name" value="UBA1_NUB1_like"/>
    <property type="match status" value="1"/>
</dbReference>
<dbReference type="Pfam" id="PF18037">
    <property type="entry name" value="Ubiquitin_5"/>
    <property type="match status" value="1"/>
</dbReference>
<evidence type="ECO:0000313" key="5">
    <source>
        <dbReference type="EnsemblMetazoa" id="ACHR009799-PA"/>
    </source>
</evidence>
<feature type="domain" description="Ubiquitin-like" evidence="4">
    <location>
        <begin position="89"/>
        <end position="163"/>
    </location>
</feature>
<feature type="domain" description="UBA" evidence="3">
    <location>
        <begin position="434"/>
        <end position="474"/>
    </location>
</feature>
<dbReference type="SMART" id="SM00165">
    <property type="entry name" value="UBA"/>
    <property type="match status" value="3"/>
</dbReference>
<feature type="compositionally biased region" description="Polar residues" evidence="2">
    <location>
        <begin position="556"/>
        <end position="567"/>
    </location>
</feature>
<dbReference type="GO" id="GO:2000058">
    <property type="term" value="P:regulation of ubiquitin-dependent protein catabolic process"/>
    <property type="evidence" value="ECO:0007669"/>
    <property type="project" value="TreeGrafter"/>
</dbReference>
<dbReference type="CDD" id="cd17062">
    <property type="entry name" value="Ubl_NUB1"/>
    <property type="match status" value="1"/>
</dbReference>
<dbReference type="Gene3D" id="3.10.20.90">
    <property type="entry name" value="Phosphatidylinositol 3-kinase Catalytic Subunit, Chain A, domain 1"/>
    <property type="match status" value="1"/>
</dbReference>
<dbReference type="PANTHER" id="PTHR12948">
    <property type="entry name" value="NEDD8 ULTIMATE BUSTER-1 BS4 PROTEIN"/>
    <property type="match status" value="1"/>
</dbReference>
<dbReference type="Proteomes" id="UP000075881">
    <property type="component" value="Unassembled WGS sequence"/>
</dbReference>
<name>A0A182KGB1_9DIPT</name>
<dbReference type="PROSITE" id="PS50030">
    <property type="entry name" value="UBA"/>
    <property type="match status" value="3"/>
</dbReference>
<feature type="domain" description="UBA" evidence="3">
    <location>
        <begin position="494"/>
        <end position="527"/>
    </location>
</feature>
<dbReference type="InterPro" id="IPR041207">
    <property type="entry name" value="NUB1_ubiquitin-like_dom"/>
</dbReference>
<keyword evidence="1" id="KW-0175">Coiled coil</keyword>
<feature type="coiled-coil region" evidence="1">
    <location>
        <begin position="454"/>
        <end position="481"/>
    </location>
</feature>
<dbReference type="SUPFAM" id="SSF54236">
    <property type="entry name" value="Ubiquitin-like"/>
    <property type="match status" value="1"/>
</dbReference>
<dbReference type="CDD" id="cd14270">
    <property type="entry name" value="UBA"/>
    <property type="match status" value="1"/>
</dbReference>
<sequence length="641" mass="73009">MSTELQHENRLIQLRAKLNERKIKLWEVPYLTQGEDQQINTEEMLRLAEQLGPELGIAADLCLQGLTALQRNALDKLQSKDEFQRTGVATVKVRAPTQTGSNREFDLKVKVTDTGSQLCELIGQRLSLDARKIKLVCSGRIINGVRTLQEQKVTNGATVMALVMAYSEEEAKRECSTYDRVHKIRTDAEMLINENDSTNFLSLEDQSGNAIFLPKEEKKALLMGLTLYAKGKAAMKADNCEEALLLLLEADHDFRCCNSLLLNVVDNYALLNLDIVWCYLRLKNLNQLPDAEERLKVCELKFQQSYGKNMQRVTAIRGEQSTEKILLVRLHLLKAVLYFHQNKRDDARTMFRVVETELLKLRIDDDCLSRLMECGYTMKECRIALRACSNDVEASIEYIHNQRQKRDSNEKRSVRERKLYKTIGHDASAGDFKRLKLEFVDQLMEMGYPEELAALALKRSANDINGALNELERNGEALQTELLRTVLIEVDLQQKLEALGFDRKVTKVALKLMANDYDRATNYLLTNVQNGQYSEALQHALDVLERLDKKIVPEATEQSTSASATEQPSTSSRTPPSSTPNTSGDDAKAQEKKRKKEMLDILFASFSQDIRTTSEADSHLDLQLDEEMNLLEQYKKLLEMD</sequence>
<dbReference type="InterPro" id="IPR029071">
    <property type="entry name" value="Ubiquitin-like_domsf"/>
</dbReference>
<proteinExistence type="predicted"/>
<dbReference type="PROSITE" id="PS50053">
    <property type="entry name" value="UBIQUITIN_2"/>
    <property type="match status" value="1"/>
</dbReference>
<dbReference type="AlphaFoldDB" id="A0A182KGB1"/>
<dbReference type="SMART" id="SM00213">
    <property type="entry name" value="UBQ"/>
    <property type="match status" value="1"/>
</dbReference>